<dbReference type="PANTHER" id="PTHR46127:SF1">
    <property type="entry name" value="CILIA- AND FLAGELLA-ASSOCIATED PROTEIN 65"/>
    <property type="match status" value="1"/>
</dbReference>
<feature type="domain" description="CFAP65 fourth Ig-like" evidence="3">
    <location>
        <begin position="144"/>
        <end position="223"/>
    </location>
</feature>
<gene>
    <name evidence="4" type="primary">LOC114333651</name>
</gene>
<evidence type="ECO:0000259" key="2">
    <source>
        <dbReference type="Pfam" id="PF24291"/>
    </source>
</evidence>
<dbReference type="InterPro" id="IPR013783">
    <property type="entry name" value="Ig-like_fold"/>
</dbReference>
<dbReference type="RefSeq" id="XP_028139385.1">
    <property type="nucleotide sequence ID" value="XM_028283584.1"/>
</dbReference>
<evidence type="ECO:0000256" key="1">
    <source>
        <dbReference type="SAM" id="MobiDB-lite"/>
    </source>
</evidence>
<feature type="domain" description="CFAP65 tenth Ig-like" evidence="2">
    <location>
        <begin position="897"/>
        <end position="1011"/>
    </location>
</feature>
<accession>A0A6P7G482</accession>
<dbReference type="OrthoDB" id="415597at2759"/>
<dbReference type="InterPro" id="IPR058536">
    <property type="entry name" value="Ig_CFAP65_4th"/>
</dbReference>
<dbReference type="Pfam" id="PF24507">
    <property type="entry name" value="Ig_CFAP65_4th"/>
    <property type="match status" value="1"/>
</dbReference>
<dbReference type="InParanoid" id="A0A6P7G482"/>
<name>A0A6P7G482_DIAVI</name>
<dbReference type="Gene3D" id="2.60.40.10">
    <property type="entry name" value="Immunoglobulins"/>
    <property type="match status" value="2"/>
</dbReference>
<sequence>MNPKCVCTQKQISEEKSINSSPINTKIVLIDFGKVPFLHKRCKDILIDLDDQPLNEFEVKKSSNLSCHGDTFTITPNSGKLNVGENQLKLKCYYKPQAPFLKSADVFTLTSSDFGLIITARGESTGPVISASEKHIKFFVTPKEKYGKQVFSLKNVNNMPTEFIVDMDHKQKLFVVNPTRGIIEKEIYIRVTFNPKEYGTYYQQLNFLIFGNEPVIVSLFGSYSKEKVDPEKTCYINYPLPFEDTVNYNAYFKDLCQDLKNEKKGLPIYLNTTDLDLGTVILKDDDLDSGDFNGRNVDFVSTETLAVSSKNFSVTNDMKHEIVVSWIEDDKVFQILPKKASVPPGATTFFKCLFTPFENEKVYFRAFTAQVYWLCANAIADPSDINTIIIPLTLSINVQGISFQEDLMPLTNIGLKPRHLYFAPSLVGTIAYENMLIYNKLPGPVIFKLVAPVKSRIAMKPMTGIIKTFVIISARFRANKKPKPLMEVWNLIINGQESKPISFCVQGLADLPAIEVGNNNELILSTAQVDTVAKETFFMKNKCCFNLSYTFIPVDELVSILPDTGDILPYEEIPITVMYHAKACAPKVVEMVCKLYVKHKLDAIVGPNYDHFFIVRCDRAYTQLCATPLSDSFDCFEFGTIIESNFNIFNFGQSSVSFRLHVNSLEATNDKIAVVPNSGDIGPGQHLQINLKIECLTMGDNNFNIEYSQRNILEENSTSNILLLPIAYHTTIGKIRIAEVVEHDFGALFTKLHFWEYLQIDRLNEQFNEVEPNTSDSINIQMPDCVLGSKHYLTLLVENPTQFDTEIIFKRKKVCECETKQTPVTFNKTKLLYDCPHRKVLLIETTNQQIEKKSSKIITMTISYHILRETTVAYEIHLSHNRLFTLYFRVYGIPTDESKVSAYNTDFVMAFKPVHLSTRVPPMQLFWLYNHSQFPATVEITKSKMTGIYKKLKYNVFECTQDKSEISPFGKFALKFKFCPIEYRNYTAKISILIKGEETRLTLKGTGTSKSALEEDYFYISMPQVCKSTGKFPVVFSVDYLIVRCMPICNYTERIIFIQNITTNLLIYYEWNCVDIPNFIKITAREENGYLLPSQSHAVTIQIKSFHQSLISDFVLSCRMTVLRQVDPTRKNEDIEKYLLSEIEKLQEVAVENTQLKENNSVQYKDAEKQENPEKDTTKYIMTLTIRVNVVHTRDLTNFVKPSEIFTYHPQNKLEIDGITVQPLGKGRKISKNDNLHKNLMEEVLRMIISDVVFDQPLKEILEGMRDETDIYYSQLKPNKKEPETLNTEERLKQYLARPSLSILADTLKTFIHDGILQTSEISTVVRNRIKQDSKKEHEEEDTLEHDKETADNITSACKDECVCKKH</sequence>
<evidence type="ECO:0000313" key="4">
    <source>
        <dbReference type="RefSeq" id="XP_028139385.1"/>
    </source>
</evidence>
<evidence type="ECO:0000259" key="3">
    <source>
        <dbReference type="Pfam" id="PF24507"/>
    </source>
</evidence>
<dbReference type="KEGG" id="dvv:114333651"/>
<reference evidence="4" key="1">
    <citation type="submission" date="2025-08" db="UniProtKB">
        <authorList>
            <consortium name="RefSeq"/>
        </authorList>
    </citation>
    <scope>IDENTIFICATION</scope>
    <source>
        <tissue evidence="4">Whole insect</tissue>
    </source>
</reference>
<dbReference type="InterPro" id="IPR056305">
    <property type="entry name" value="Ig_CFAP65_10th"/>
</dbReference>
<dbReference type="InterPro" id="IPR052614">
    <property type="entry name" value="CFAP65"/>
</dbReference>
<organism evidence="4">
    <name type="scientific">Diabrotica virgifera virgifera</name>
    <name type="common">western corn rootworm</name>
    <dbReference type="NCBI Taxonomy" id="50390"/>
    <lineage>
        <taxon>Eukaryota</taxon>
        <taxon>Metazoa</taxon>
        <taxon>Ecdysozoa</taxon>
        <taxon>Arthropoda</taxon>
        <taxon>Hexapoda</taxon>
        <taxon>Insecta</taxon>
        <taxon>Pterygota</taxon>
        <taxon>Neoptera</taxon>
        <taxon>Endopterygota</taxon>
        <taxon>Coleoptera</taxon>
        <taxon>Polyphaga</taxon>
        <taxon>Cucujiformia</taxon>
        <taxon>Chrysomeloidea</taxon>
        <taxon>Chrysomelidae</taxon>
        <taxon>Galerucinae</taxon>
        <taxon>Diabroticina</taxon>
        <taxon>Diabroticites</taxon>
        <taxon>Diabrotica</taxon>
    </lineage>
</organism>
<dbReference type="PANTHER" id="PTHR46127">
    <property type="entry name" value="CILIA- AND FLAGELLA-ASSOCIATED PROTEIN 65"/>
    <property type="match status" value="1"/>
</dbReference>
<protein>
    <submittedName>
        <fullName evidence="4">Uncharacterized protein LOC114333651</fullName>
    </submittedName>
</protein>
<feature type="region of interest" description="Disordered" evidence="1">
    <location>
        <begin position="1330"/>
        <end position="1351"/>
    </location>
</feature>
<proteinExistence type="predicted"/>
<dbReference type="Pfam" id="PF24291">
    <property type="entry name" value="Ig_CFAP65"/>
    <property type="match status" value="1"/>
</dbReference>